<name>A0A0G0QMT0_9BACT</name>
<dbReference type="InterPro" id="IPR002509">
    <property type="entry name" value="NODB_dom"/>
</dbReference>
<dbReference type="Gene3D" id="3.20.20.370">
    <property type="entry name" value="Glycoside hydrolase/deacetylase"/>
    <property type="match status" value="1"/>
</dbReference>
<gene>
    <name evidence="2" type="ORF">UT30_C0041G0002</name>
</gene>
<dbReference type="PROSITE" id="PS51677">
    <property type="entry name" value="NODB"/>
    <property type="match status" value="1"/>
</dbReference>
<dbReference type="PANTHER" id="PTHR47561:SF1">
    <property type="entry name" value="POLYSACCHARIDE DEACETYLASE FAMILY PROTEIN (AFU_ORTHOLOGUE AFUA_6G05030)"/>
    <property type="match status" value="1"/>
</dbReference>
<dbReference type="SUPFAM" id="SSF88713">
    <property type="entry name" value="Glycoside hydrolase/deacetylase"/>
    <property type="match status" value="1"/>
</dbReference>
<protein>
    <submittedName>
        <fullName evidence="2">Polysaccharide deactylase family protein, PEP-CTERM locus subfamily</fullName>
    </submittedName>
</protein>
<dbReference type="EMBL" id="LBWG01000041">
    <property type="protein sequence ID" value="KKR03012.1"/>
    <property type="molecule type" value="Genomic_DNA"/>
</dbReference>
<dbReference type="GO" id="GO:0016810">
    <property type="term" value="F:hydrolase activity, acting on carbon-nitrogen (but not peptide) bonds"/>
    <property type="evidence" value="ECO:0007669"/>
    <property type="project" value="InterPro"/>
</dbReference>
<evidence type="ECO:0000313" key="3">
    <source>
        <dbReference type="Proteomes" id="UP000033935"/>
    </source>
</evidence>
<comment type="caution">
    <text evidence="2">The sequence shown here is derived from an EMBL/GenBank/DDBJ whole genome shotgun (WGS) entry which is preliminary data.</text>
</comment>
<organism evidence="2 3">
    <name type="scientific">Candidatus Uhrbacteria bacterium GW2011_GWF2_39_13</name>
    <dbReference type="NCBI Taxonomy" id="1618995"/>
    <lineage>
        <taxon>Bacteria</taxon>
        <taxon>Candidatus Uhriibacteriota</taxon>
    </lineage>
</organism>
<accession>A0A0G0QMT0</accession>
<dbReference type="InterPro" id="IPR011330">
    <property type="entry name" value="Glyco_hydro/deAcase_b/a-brl"/>
</dbReference>
<dbReference type="Proteomes" id="UP000033935">
    <property type="component" value="Unassembled WGS sequence"/>
</dbReference>
<dbReference type="AlphaFoldDB" id="A0A0G0QMT0"/>
<dbReference type="Pfam" id="PF11959">
    <property type="entry name" value="DUF3473"/>
    <property type="match status" value="1"/>
</dbReference>
<reference evidence="2 3" key="1">
    <citation type="journal article" date="2015" name="Nature">
        <title>rRNA introns, odd ribosomes, and small enigmatic genomes across a large radiation of phyla.</title>
        <authorList>
            <person name="Brown C.T."/>
            <person name="Hug L.A."/>
            <person name="Thomas B.C."/>
            <person name="Sharon I."/>
            <person name="Castelle C.J."/>
            <person name="Singh A."/>
            <person name="Wilkins M.J."/>
            <person name="Williams K.H."/>
            <person name="Banfield J.F."/>
        </authorList>
    </citation>
    <scope>NUCLEOTIDE SEQUENCE [LARGE SCALE GENOMIC DNA]</scope>
</reference>
<dbReference type="PANTHER" id="PTHR47561">
    <property type="entry name" value="POLYSACCHARIDE DEACETYLASE FAMILY PROTEIN (AFU_ORTHOLOGUE AFUA_6G05030)"/>
    <property type="match status" value="1"/>
</dbReference>
<dbReference type="CDD" id="cd10941">
    <property type="entry name" value="CE4_PuuE_HpPgdA_like_2"/>
    <property type="match status" value="1"/>
</dbReference>
<dbReference type="GO" id="GO:0005975">
    <property type="term" value="P:carbohydrate metabolic process"/>
    <property type="evidence" value="ECO:0007669"/>
    <property type="project" value="InterPro"/>
</dbReference>
<dbReference type="Pfam" id="PF01522">
    <property type="entry name" value="Polysacc_deac_1"/>
    <property type="match status" value="1"/>
</dbReference>
<dbReference type="InterPro" id="IPR022560">
    <property type="entry name" value="DUF3473"/>
</dbReference>
<evidence type="ECO:0000259" key="1">
    <source>
        <dbReference type="PROSITE" id="PS51677"/>
    </source>
</evidence>
<sequence>MINILTIDIEDYWSILQRDWLSIPDAKPSDAVLKNTKWYLRTFSDYNVKATFFILGEVAQSFPQLIKEIADEGHEIAVHGFYHRQIFKLSRDEFKKEISDAKKLLEDLSGQQVIGHRAPAFSINKDTQWALEVLAELGFVYDSSISPMAGKRYGWPGFKKEIHRMSLVDGQSIIEVPMSTISLGIRELGVGGGYMRHLPYFYTKWAIGHIQKNRPAMIYMHPYEIDTDAVPLKLDTLTGQGKVAALKFHKSQTRNRQTVKAKVNKLLSDFKFSTIKEILKSVC</sequence>
<feature type="domain" description="NodB homology" evidence="1">
    <location>
        <begin position="18"/>
        <end position="283"/>
    </location>
</feature>
<dbReference type="InterPro" id="IPR045235">
    <property type="entry name" value="PuuE_HpPgdA-like"/>
</dbReference>
<proteinExistence type="predicted"/>
<evidence type="ECO:0000313" key="2">
    <source>
        <dbReference type="EMBL" id="KKR03012.1"/>
    </source>
</evidence>